<dbReference type="KEGG" id="kox:KOX_21200"/>
<feature type="chain" id="PRO_5002611149" description="Copper-binding protein" evidence="1">
    <location>
        <begin position="26"/>
        <end position="122"/>
    </location>
</feature>
<name>A0A0H3HBZ2_KLEM8</name>
<evidence type="ECO:0008006" key="4">
    <source>
        <dbReference type="Google" id="ProtNLM"/>
    </source>
</evidence>
<feature type="signal peptide" evidence="1">
    <location>
        <begin position="1"/>
        <end position="25"/>
    </location>
</feature>
<dbReference type="EMBL" id="CP003218">
    <property type="protein sequence ID" value="AEX05960.1"/>
    <property type="molecule type" value="Genomic_DNA"/>
</dbReference>
<dbReference type="InterPro" id="IPR021647">
    <property type="entry name" value="CusF_Ec"/>
</dbReference>
<keyword evidence="1" id="KW-0732">Signal</keyword>
<dbReference type="Pfam" id="PF11604">
    <property type="entry name" value="CusF_Ec"/>
    <property type="match status" value="1"/>
</dbReference>
<dbReference type="Proteomes" id="UP000007843">
    <property type="component" value="Chromosome"/>
</dbReference>
<dbReference type="RefSeq" id="WP_014229479.1">
    <property type="nucleotide sequence ID" value="NC_016612.1"/>
</dbReference>
<evidence type="ECO:0000313" key="2">
    <source>
        <dbReference type="EMBL" id="AEX05960.1"/>
    </source>
</evidence>
<protein>
    <recommendedName>
        <fullName evidence="4">Copper-binding protein</fullName>
    </recommendedName>
</protein>
<sequence length="122" mass="13324">MRSTSIFLLITSVLTFSFSAFTASAEDAAMHHHTMSSMADMPEMKKADDSATLYSASGVIKAWRDDAVVIAHSPVTELNWPAMTMSFALADNHDKKLAVGEQVDFTFRQTDSGYAIVSITAR</sequence>
<reference evidence="2 3" key="1">
    <citation type="journal article" date="2012" name="J. Bacteriol.">
        <title>Complete genome sequence of Klebsiella oxytoca KCTC 1686, used in production of 2,3-butanediol.</title>
        <authorList>
            <person name="Shin S.H."/>
            <person name="Kim S."/>
            <person name="Kim J.Y."/>
            <person name="Lee S."/>
            <person name="Um Y."/>
            <person name="Oh M.K."/>
            <person name="Kim Y.R."/>
            <person name="Lee J."/>
            <person name="Yang K.S."/>
        </authorList>
    </citation>
    <scope>NUCLEOTIDE SEQUENCE [LARGE SCALE GENOMIC DNA]</scope>
    <source>
        <strain evidence="3">ATCC 8724 / DSM 4798 / JCM 20051 / NBRC 3318 / NRRL B-199 / KCTC 1686</strain>
    </source>
</reference>
<dbReference type="AlphaFoldDB" id="A0A0H3HBZ2"/>
<proteinExistence type="predicted"/>
<dbReference type="HOGENOM" id="CLU_140852_2_1_6"/>
<evidence type="ECO:0000256" key="1">
    <source>
        <dbReference type="SAM" id="SignalP"/>
    </source>
</evidence>
<gene>
    <name evidence="2" type="ordered locus">KOX_21200</name>
</gene>
<evidence type="ECO:0000313" key="3">
    <source>
        <dbReference type="Proteomes" id="UP000007843"/>
    </source>
</evidence>
<organism evidence="2 3">
    <name type="scientific">Klebsiella michiganensis (strain ATCC 8724 / DSM 4798 / JCM 20051 / NBRC 3318 / NRRL B-199 / KCTC 1686 / BUCSAV 143 / CCM 1901)</name>
    <dbReference type="NCBI Taxonomy" id="1006551"/>
    <lineage>
        <taxon>Bacteria</taxon>
        <taxon>Pseudomonadati</taxon>
        <taxon>Pseudomonadota</taxon>
        <taxon>Gammaproteobacteria</taxon>
        <taxon>Enterobacterales</taxon>
        <taxon>Enterobacteriaceae</taxon>
        <taxon>Klebsiella/Raoultella group</taxon>
        <taxon>Klebsiella</taxon>
    </lineage>
</organism>
<dbReference type="InterPro" id="IPR042230">
    <property type="entry name" value="CusF_sf"/>
</dbReference>
<dbReference type="Gene3D" id="2.40.50.320">
    <property type="entry name" value="Copper binding periplasmic protein CusF"/>
    <property type="match status" value="1"/>
</dbReference>
<accession>A0A0H3HBZ2</accession>